<gene>
    <name evidence="2" type="ORF">GGR27_003788</name>
</gene>
<organism evidence="2 3">
    <name type="scientific">Neolewinella antarctica</name>
    <dbReference type="NCBI Taxonomy" id="442734"/>
    <lineage>
        <taxon>Bacteria</taxon>
        <taxon>Pseudomonadati</taxon>
        <taxon>Bacteroidota</taxon>
        <taxon>Saprospiria</taxon>
        <taxon>Saprospirales</taxon>
        <taxon>Lewinellaceae</taxon>
        <taxon>Neolewinella</taxon>
    </lineage>
</organism>
<evidence type="ECO:0000313" key="2">
    <source>
        <dbReference type="EMBL" id="NJC28265.1"/>
    </source>
</evidence>
<sequence>MITRGIIIGRIIDDLSSLSEKIEFRASVQMYDINRILENFARDIIKISYKYSDIVNLNGQRSNEPGIDLGTTLHKIGIQVTSKADSEKVNNTFRKLTSEQQKNYNSIQIFVLGSRQGSYTAIDNSLIPTTIQFDKNKDIFDFKDFCKKVIDLEIKQLIELNELFDDEFLVVNSSLSQVNNQELLNGPKLFDIQVFKPAVNGLKVFKGFPIEVNESEEFLDIINNEGNKLVNIPIRTRRILCHIIDLGKRTVESISKDGRKNFVNERSYLIPKLIRTINLSEREIEQEINILVSEEFIIINQEELDVDIDLFEAAVVTYFREHTYWAINYATENNLLTKLIIDLDFTILDE</sequence>
<dbReference type="Pfam" id="PF21941">
    <property type="entry name" value="SMEK_N"/>
    <property type="match status" value="1"/>
</dbReference>
<proteinExistence type="predicted"/>
<evidence type="ECO:0000313" key="3">
    <source>
        <dbReference type="Proteomes" id="UP000770785"/>
    </source>
</evidence>
<reference evidence="2 3" key="1">
    <citation type="submission" date="2020-03" db="EMBL/GenBank/DDBJ databases">
        <title>Genomic Encyclopedia of Type Strains, Phase IV (KMG-IV): sequencing the most valuable type-strain genomes for metagenomic binning, comparative biology and taxonomic classification.</title>
        <authorList>
            <person name="Goeker M."/>
        </authorList>
    </citation>
    <scope>NUCLEOTIDE SEQUENCE [LARGE SCALE GENOMIC DNA]</scope>
    <source>
        <strain evidence="2 3">DSM 105096</strain>
    </source>
</reference>
<dbReference type="NCBIfam" id="NF033859">
    <property type="entry name" value="SMEK_N"/>
    <property type="match status" value="1"/>
</dbReference>
<dbReference type="RefSeq" id="WP_168040109.1">
    <property type="nucleotide sequence ID" value="NZ_JAATJH010000010.1"/>
</dbReference>
<dbReference type="Proteomes" id="UP000770785">
    <property type="component" value="Unassembled WGS sequence"/>
</dbReference>
<keyword evidence="3" id="KW-1185">Reference proteome</keyword>
<comment type="caution">
    <text evidence="2">The sequence shown here is derived from an EMBL/GenBank/DDBJ whole genome shotgun (WGS) entry which is preliminary data.</text>
</comment>
<dbReference type="EMBL" id="JAATJH010000010">
    <property type="protein sequence ID" value="NJC28265.1"/>
    <property type="molecule type" value="Genomic_DNA"/>
</dbReference>
<evidence type="ECO:0000259" key="1">
    <source>
        <dbReference type="Pfam" id="PF21941"/>
    </source>
</evidence>
<dbReference type="InterPro" id="IPR047740">
    <property type="entry name" value="SMEK_dom"/>
</dbReference>
<accession>A0ABX0XGJ5</accession>
<feature type="domain" description="SMEK" evidence="1">
    <location>
        <begin position="10"/>
        <end position="149"/>
    </location>
</feature>
<name>A0ABX0XGJ5_9BACT</name>
<protein>
    <recommendedName>
        <fullName evidence="1">SMEK domain-containing protein</fullName>
    </recommendedName>
</protein>